<gene>
    <name evidence="1" type="ORF">Ddye_003322</name>
</gene>
<reference evidence="1" key="1">
    <citation type="journal article" date="2023" name="Plant J.">
        <title>Genome sequences and population genomics provide insights into the demographic history, inbreeding, and mutation load of two 'living fossil' tree species of Dipteronia.</title>
        <authorList>
            <person name="Feng Y."/>
            <person name="Comes H.P."/>
            <person name="Chen J."/>
            <person name="Zhu S."/>
            <person name="Lu R."/>
            <person name="Zhang X."/>
            <person name="Li P."/>
            <person name="Qiu J."/>
            <person name="Olsen K.M."/>
            <person name="Qiu Y."/>
        </authorList>
    </citation>
    <scope>NUCLEOTIDE SEQUENCE</scope>
    <source>
        <strain evidence="1">KIB01</strain>
    </source>
</reference>
<dbReference type="PANTHER" id="PTHR33739">
    <property type="entry name" value="OS07G0681500 PROTEIN"/>
    <property type="match status" value="1"/>
</dbReference>
<dbReference type="PANTHER" id="PTHR33739:SF7">
    <property type="entry name" value="MEDIATOR OF RNA POLYMERASE II TRANSCRIPTION SUBUNIT 33B"/>
    <property type="match status" value="1"/>
</dbReference>
<accession>A0AAD9XTD3</accession>
<dbReference type="GO" id="GO:0016592">
    <property type="term" value="C:mediator complex"/>
    <property type="evidence" value="ECO:0007669"/>
    <property type="project" value="InterPro"/>
</dbReference>
<dbReference type="EMBL" id="JANJYI010000001">
    <property type="protein sequence ID" value="KAK2664748.1"/>
    <property type="molecule type" value="Genomic_DNA"/>
</dbReference>
<protein>
    <submittedName>
        <fullName evidence="1">Uncharacterized protein</fullName>
    </submittedName>
</protein>
<keyword evidence="2" id="KW-1185">Reference proteome</keyword>
<dbReference type="InterPro" id="IPR039638">
    <property type="entry name" value="MED33A/B"/>
</dbReference>
<proteinExistence type="predicted"/>
<dbReference type="GO" id="GO:2000762">
    <property type="term" value="P:regulation of phenylpropanoid metabolic process"/>
    <property type="evidence" value="ECO:0007669"/>
    <property type="project" value="InterPro"/>
</dbReference>
<name>A0AAD9XTD3_9ROSI</name>
<evidence type="ECO:0000313" key="2">
    <source>
        <dbReference type="Proteomes" id="UP001280121"/>
    </source>
</evidence>
<comment type="caution">
    <text evidence="1">The sequence shown here is derived from an EMBL/GenBank/DDBJ whole genome shotgun (WGS) entry which is preliminary data.</text>
</comment>
<evidence type="ECO:0000313" key="1">
    <source>
        <dbReference type="EMBL" id="KAK2664748.1"/>
    </source>
</evidence>
<dbReference type="AlphaFoldDB" id="A0AAD9XTD3"/>
<sequence length="95" mass="10247">MNLLDTSAYLWPGYVNARSNQVPHSVTSQMSCWSSLMKGSPLTPSLVDALVATPASSFAEIEKIYEITLNGSDDEKISAATILRGASLVRGWSIQ</sequence>
<organism evidence="1 2">
    <name type="scientific">Dipteronia dyeriana</name>
    <dbReference type="NCBI Taxonomy" id="168575"/>
    <lineage>
        <taxon>Eukaryota</taxon>
        <taxon>Viridiplantae</taxon>
        <taxon>Streptophyta</taxon>
        <taxon>Embryophyta</taxon>
        <taxon>Tracheophyta</taxon>
        <taxon>Spermatophyta</taxon>
        <taxon>Magnoliopsida</taxon>
        <taxon>eudicotyledons</taxon>
        <taxon>Gunneridae</taxon>
        <taxon>Pentapetalae</taxon>
        <taxon>rosids</taxon>
        <taxon>malvids</taxon>
        <taxon>Sapindales</taxon>
        <taxon>Sapindaceae</taxon>
        <taxon>Hippocastanoideae</taxon>
        <taxon>Acereae</taxon>
        <taxon>Dipteronia</taxon>
    </lineage>
</organism>
<dbReference type="Proteomes" id="UP001280121">
    <property type="component" value="Unassembled WGS sequence"/>
</dbReference>